<sequence length="174" mass="19181">MPQDGRMDRQMDRQTDVPDLESKTSGSFEEEAYKWQVWHLQTEVALVGKVNAAGIPPGPPTCTCCTTSYLRHSLDLQRGSQAGLMDSKQPLMQRSRREAFKTAVAISAVPWRARASLLQAGGVLKYLFKGCPGYLLCALLYACAQCSGDDLKKDPASVFTKAVVWLGVNNYCMN</sequence>
<dbReference type="EMBL" id="JACAGC010000016">
    <property type="protein sequence ID" value="KAF6313053.1"/>
    <property type="molecule type" value="Genomic_DNA"/>
</dbReference>
<reference evidence="2 3" key="1">
    <citation type="journal article" date="2020" name="Nature">
        <title>Six reference-quality genomes reveal evolution of bat adaptations.</title>
        <authorList>
            <person name="Jebb D."/>
            <person name="Huang Z."/>
            <person name="Pippel M."/>
            <person name="Hughes G.M."/>
            <person name="Lavrichenko K."/>
            <person name="Devanna P."/>
            <person name="Winkler S."/>
            <person name="Jermiin L.S."/>
            <person name="Skirmuntt E.C."/>
            <person name="Katzourakis A."/>
            <person name="Burkitt-Gray L."/>
            <person name="Ray D.A."/>
            <person name="Sullivan K.A.M."/>
            <person name="Roscito J.G."/>
            <person name="Kirilenko B.M."/>
            <person name="Davalos L.M."/>
            <person name="Corthals A.P."/>
            <person name="Power M.L."/>
            <person name="Jones G."/>
            <person name="Ransome R.D."/>
            <person name="Dechmann D.K.N."/>
            <person name="Locatelli A.G."/>
            <person name="Puechmaille S.J."/>
            <person name="Fedrigo O."/>
            <person name="Jarvis E.D."/>
            <person name="Hiller M."/>
            <person name="Vernes S.C."/>
            <person name="Myers E.W."/>
            <person name="Teeling E.C."/>
        </authorList>
    </citation>
    <scope>NUCLEOTIDE SEQUENCE [LARGE SCALE GENOMIC DNA]</scope>
    <source>
        <strain evidence="2">MRhiFer1</strain>
        <tissue evidence="2">Lung</tissue>
    </source>
</reference>
<comment type="caution">
    <text evidence="2">The sequence shown here is derived from an EMBL/GenBank/DDBJ whole genome shotgun (WGS) entry which is preliminary data.</text>
</comment>
<protein>
    <submittedName>
        <fullName evidence="2">Uncharacterized protein</fullName>
    </submittedName>
</protein>
<evidence type="ECO:0000256" key="1">
    <source>
        <dbReference type="SAM" id="MobiDB-lite"/>
    </source>
</evidence>
<evidence type="ECO:0000313" key="3">
    <source>
        <dbReference type="Proteomes" id="UP000585614"/>
    </source>
</evidence>
<evidence type="ECO:0000313" key="2">
    <source>
        <dbReference type="EMBL" id="KAF6313053.1"/>
    </source>
</evidence>
<gene>
    <name evidence="2" type="ORF">mRhiFer1_008578</name>
</gene>
<feature type="region of interest" description="Disordered" evidence="1">
    <location>
        <begin position="1"/>
        <end position="25"/>
    </location>
</feature>
<dbReference type="Proteomes" id="UP000585614">
    <property type="component" value="Unassembled WGS sequence"/>
</dbReference>
<feature type="compositionally biased region" description="Basic and acidic residues" evidence="1">
    <location>
        <begin position="1"/>
        <end position="22"/>
    </location>
</feature>
<accession>A0A7J7UJK6</accession>
<proteinExistence type="predicted"/>
<organism evidence="2 3">
    <name type="scientific">Rhinolophus ferrumequinum</name>
    <name type="common">Greater horseshoe bat</name>
    <dbReference type="NCBI Taxonomy" id="59479"/>
    <lineage>
        <taxon>Eukaryota</taxon>
        <taxon>Metazoa</taxon>
        <taxon>Chordata</taxon>
        <taxon>Craniata</taxon>
        <taxon>Vertebrata</taxon>
        <taxon>Euteleostomi</taxon>
        <taxon>Mammalia</taxon>
        <taxon>Eutheria</taxon>
        <taxon>Laurasiatheria</taxon>
        <taxon>Chiroptera</taxon>
        <taxon>Yinpterochiroptera</taxon>
        <taxon>Rhinolophoidea</taxon>
        <taxon>Rhinolophidae</taxon>
        <taxon>Rhinolophinae</taxon>
        <taxon>Rhinolophus</taxon>
    </lineage>
</organism>
<name>A0A7J7UJK6_RHIFE</name>
<dbReference type="AlphaFoldDB" id="A0A7J7UJK6"/>